<name>A0ACA9NT85_9GLOM</name>
<proteinExistence type="predicted"/>
<sequence>KIYQDLITIKAKKVERFWRPVTFYFFGDGGAGKSNLVQKLFRSEFYLKKKMQKSGSIWWNGYENQSIVFLDEWYTVVRWDNIVTYLNDTPAEVEVKQESFNFGQRNRSEDEVYRDWGQFDRRLDFIIKFKGKWNDDIDLRTTELIFHR</sequence>
<organism evidence="1 2">
    <name type="scientific">Scutellospora calospora</name>
    <dbReference type="NCBI Taxonomy" id="85575"/>
    <lineage>
        <taxon>Eukaryota</taxon>
        <taxon>Fungi</taxon>
        <taxon>Fungi incertae sedis</taxon>
        <taxon>Mucoromycota</taxon>
        <taxon>Glomeromycotina</taxon>
        <taxon>Glomeromycetes</taxon>
        <taxon>Diversisporales</taxon>
        <taxon>Gigasporaceae</taxon>
        <taxon>Scutellospora</taxon>
    </lineage>
</organism>
<accession>A0ACA9NT85</accession>
<evidence type="ECO:0000313" key="2">
    <source>
        <dbReference type="Proteomes" id="UP000789860"/>
    </source>
</evidence>
<comment type="caution">
    <text evidence="1">The sequence shown here is derived from an EMBL/GenBank/DDBJ whole genome shotgun (WGS) entry which is preliminary data.</text>
</comment>
<reference evidence="1" key="1">
    <citation type="submission" date="2021-06" db="EMBL/GenBank/DDBJ databases">
        <authorList>
            <person name="Kallberg Y."/>
            <person name="Tangrot J."/>
            <person name="Rosling A."/>
        </authorList>
    </citation>
    <scope>NUCLEOTIDE SEQUENCE</scope>
    <source>
        <strain evidence="1">AU212A</strain>
    </source>
</reference>
<dbReference type="Proteomes" id="UP000789860">
    <property type="component" value="Unassembled WGS sequence"/>
</dbReference>
<gene>
    <name evidence="1" type="ORF">SCALOS_LOCUS9472</name>
</gene>
<dbReference type="EMBL" id="CAJVPM010029548">
    <property type="protein sequence ID" value="CAG8673704.1"/>
    <property type="molecule type" value="Genomic_DNA"/>
</dbReference>
<feature type="non-terminal residue" evidence="1">
    <location>
        <position position="148"/>
    </location>
</feature>
<protein>
    <submittedName>
        <fullName evidence="1">7732_t:CDS:1</fullName>
    </submittedName>
</protein>
<evidence type="ECO:0000313" key="1">
    <source>
        <dbReference type="EMBL" id="CAG8673704.1"/>
    </source>
</evidence>
<feature type="non-terminal residue" evidence="1">
    <location>
        <position position="1"/>
    </location>
</feature>
<keyword evidence="2" id="KW-1185">Reference proteome</keyword>